<dbReference type="Proteomes" id="UP000585507">
    <property type="component" value="Unassembled WGS sequence"/>
</dbReference>
<dbReference type="Gene3D" id="3.40.50.720">
    <property type="entry name" value="NAD(P)-binding Rossmann-like Domain"/>
    <property type="match status" value="1"/>
</dbReference>
<protein>
    <submittedName>
        <fullName evidence="3">Xanthine dehydrogenase accessory factor</fullName>
    </submittedName>
</protein>
<organism evidence="3 4">
    <name type="scientific">Rhizobium giardinii</name>
    <dbReference type="NCBI Taxonomy" id="56731"/>
    <lineage>
        <taxon>Bacteria</taxon>
        <taxon>Pseudomonadati</taxon>
        <taxon>Pseudomonadota</taxon>
        <taxon>Alphaproteobacteria</taxon>
        <taxon>Hyphomicrobiales</taxon>
        <taxon>Rhizobiaceae</taxon>
        <taxon>Rhizobium/Agrobacterium group</taxon>
        <taxon>Rhizobium</taxon>
    </lineage>
</organism>
<accession>A0A7W8UD01</accession>
<feature type="domain" description="XdhC- CoxI" evidence="1">
    <location>
        <begin position="18"/>
        <end position="71"/>
    </location>
</feature>
<evidence type="ECO:0000313" key="3">
    <source>
        <dbReference type="EMBL" id="MBB5537130.1"/>
    </source>
</evidence>
<dbReference type="InterPro" id="IPR052698">
    <property type="entry name" value="MoCofactor_Util/Proc"/>
</dbReference>
<dbReference type="InterPro" id="IPR014308">
    <property type="entry name" value="Xanthine_DH_XdhC"/>
</dbReference>
<dbReference type="PANTHER" id="PTHR30388">
    <property type="entry name" value="ALDEHYDE OXIDOREDUCTASE MOLYBDENUM COFACTOR ASSEMBLY PROTEIN"/>
    <property type="match status" value="1"/>
</dbReference>
<name>A0A7W8UD01_9HYPH</name>
<dbReference type="EMBL" id="JACHBK010000008">
    <property type="protein sequence ID" value="MBB5537130.1"/>
    <property type="molecule type" value="Genomic_DNA"/>
</dbReference>
<evidence type="ECO:0000259" key="1">
    <source>
        <dbReference type="Pfam" id="PF02625"/>
    </source>
</evidence>
<dbReference type="SUPFAM" id="SSF51735">
    <property type="entry name" value="NAD(P)-binding Rossmann-fold domains"/>
    <property type="match status" value="1"/>
</dbReference>
<reference evidence="3 4" key="1">
    <citation type="submission" date="2020-08" db="EMBL/GenBank/DDBJ databases">
        <title>Genomic Encyclopedia of Type Strains, Phase IV (KMG-V): Genome sequencing to study the core and pangenomes of soil and plant-associated prokaryotes.</title>
        <authorList>
            <person name="Whitman W."/>
        </authorList>
    </citation>
    <scope>NUCLEOTIDE SEQUENCE [LARGE SCALE GENOMIC DNA]</scope>
    <source>
        <strain evidence="3 4">SEMIA 4084</strain>
    </source>
</reference>
<dbReference type="AlphaFoldDB" id="A0A7W8UD01"/>
<dbReference type="Pfam" id="PF13478">
    <property type="entry name" value="XdhC_C"/>
    <property type="match status" value="1"/>
</dbReference>
<dbReference type="RefSeq" id="WP_018329342.1">
    <property type="nucleotide sequence ID" value="NZ_JACHBK010000008.1"/>
</dbReference>
<sequence>MGAGREDIRDFLRREPDSVLVAVTGAAGSTPRDTDAWMLVAAEGLFGTVGGGQLEYMAIDHARRALRQGVPAEAMNIPLGPEIGQCCGGRVDLSFTPVTADVAAFLIARSDREMAERPHVYIFGAGHVGDALASALSLVPVRTVLVDTREQELSVSKAQGIETCLTVMPEAVVRDASAGSSFVILTHDHALDFLIAAEALRRDDTAYVGMIGSKTKRATFKNWLTREIGRPELFGRLICPIGGTAVRDKRPAVIAALAAAEIVTAALNFAPVKPAVRKDA</sequence>
<dbReference type="NCBIfam" id="TIGR02964">
    <property type="entry name" value="xanthine_xdhC"/>
    <property type="match status" value="1"/>
</dbReference>
<evidence type="ECO:0000313" key="4">
    <source>
        <dbReference type="Proteomes" id="UP000585507"/>
    </source>
</evidence>
<proteinExistence type="predicted"/>
<dbReference type="PANTHER" id="PTHR30388:SF6">
    <property type="entry name" value="XANTHINE DEHYDROGENASE SUBUNIT A-RELATED"/>
    <property type="match status" value="1"/>
</dbReference>
<gene>
    <name evidence="3" type="ORF">GGD55_003845</name>
</gene>
<dbReference type="Pfam" id="PF02625">
    <property type="entry name" value="XdhC_CoxI"/>
    <property type="match status" value="1"/>
</dbReference>
<comment type="caution">
    <text evidence="3">The sequence shown here is derived from an EMBL/GenBank/DDBJ whole genome shotgun (WGS) entry which is preliminary data.</text>
</comment>
<keyword evidence="4" id="KW-1185">Reference proteome</keyword>
<dbReference type="InterPro" id="IPR003777">
    <property type="entry name" value="XdhC_CoxI"/>
</dbReference>
<feature type="domain" description="XdhC Rossmann" evidence="2">
    <location>
        <begin position="120"/>
        <end position="262"/>
    </location>
</feature>
<evidence type="ECO:0000259" key="2">
    <source>
        <dbReference type="Pfam" id="PF13478"/>
    </source>
</evidence>
<dbReference type="InterPro" id="IPR036291">
    <property type="entry name" value="NAD(P)-bd_dom_sf"/>
</dbReference>
<dbReference type="InterPro" id="IPR027051">
    <property type="entry name" value="XdhC_Rossmann_dom"/>
</dbReference>